<dbReference type="PANTHER" id="PTHR43163">
    <property type="entry name" value="DIPEPTIDE TRANSPORT SYSTEM PERMEASE PROTEIN DPPB-RELATED"/>
    <property type="match status" value="1"/>
</dbReference>
<dbReference type="RefSeq" id="WP_131893960.1">
    <property type="nucleotide sequence ID" value="NZ_SMKZ01000011.1"/>
</dbReference>
<organism evidence="9 10">
    <name type="scientific">Jiangella asiatica</name>
    <dbReference type="NCBI Taxonomy" id="2530372"/>
    <lineage>
        <taxon>Bacteria</taxon>
        <taxon>Bacillati</taxon>
        <taxon>Actinomycetota</taxon>
        <taxon>Actinomycetes</taxon>
        <taxon>Jiangellales</taxon>
        <taxon>Jiangellaceae</taxon>
        <taxon>Jiangella</taxon>
    </lineage>
</organism>
<evidence type="ECO:0000313" key="10">
    <source>
        <dbReference type="Proteomes" id="UP000294739"/>
    </source>
</evidence>
<keyword evidence="6 7" id="KW-0472">Membrane</keyword>
<proteinExistence type="inferred from homology"/>
<keyword evidence="3" id="KW-1003">Cell membrane</keyword>
<dbReference type="InterPro" id="IPR000515">
    <property type="entry name" value="MetI-like"/>
</dbReference>
<feature type="transmembrane region" description="Helical" evidence="7">
    <location>
        <begin position="134"/>
        <end position="161"/>
    </location>
</feature>
<dbReference type="GO" id="GO:0005886">
    <property type="term" value="C:plasma membrane"/>
    <property type="evidence" value="ECO:0007669"/>
    <property type="project" value="UniProtKB-SubCell"/>
</dbReference>
<evidence type="ECO:0000256" key="4">
    <source>
        <dbReference type="ARBA" id="ARBA00022692"/>
    </source>
</evidence>
<comment type="subcellular location">
    <subcellularLocation>
        <location evidence="1 7">Cell membrane</location>
        <topology evidence="1 7">Multi-pass membrane protein</topology>
    </subcellularLocation>
</comment>
<dbReference type="InterPro" id="IPR035906">
    <property type="entry name" value="MetI-like_sf"/>
</dbReference>
<evidence type="ECO:0000259" key="8">
    <source>
        <dbReference type="PROSITE" id="PS50928"/>
    </source>
</evidence>
<keyword evidence="2 7" id="KW-0813">Transport</keyword>
<dbReference type="Pfam" id="PF00528">
    <property type="entry name" value="BPD_transp_1"/>
    <property type="match status" value="1"/>
</dbReference>
<dbReference type="OrthoDB" id="3543764at2"/>
<feature type="transmembrane region" description="Helical" evidence="7">
    <location>
        <begin position="181"/>
        <end position="200"/>
    </location>
</feature>
<comment type="caution">
    <text evidence="9">The sequence shown here is derived from an EMBL/GenBank/DDBJ whole genome shotgun (WGS) entry which is preliminary data.</text>
</comment>
<evidence type="ECO:0000256" key="6">
    <source>
        <dbReference type="ARBA" id="ARBA00023136"/>
    </source>
</evidence>
<gene>
    <name evidence="9" type="ORF">E1269_10090</name>
</gene>
<dbReference type="Gene3D" id="1.10.3720.10">
    <property type="entry name" value="MetI-like"/>
    <property type="match status" value="1"/>
</dbReference>
<protein>
    <submittedName>
        <fullName evidence="9">ABC transporter permease</fullName>
    </submittedName>
</protein>
<dbReference type="Proteomes" id="UP000294739">
    <property type="component" value="Unassembled WGS sequence"/>
</dbReference>
<comment type="similarity">
    <text evidence="7">Belongs to the binding-protein-dependent transport system permease family.</text>
</comment>
<dbReference type="InterPro" id="IPR045621">
    <property type="entry name" value="BPD_transp_1_N"/>
</dbReference>
<dbReference type="SUPFAM" id="SSF161098">
    <property type="entry name" value="MetI-like"/>
    <property type="match status" value="1"/>
</dbReference>
<evidence type="ECO:0000256" key="2">
    <source>
        <dbReference type="ARBA" id="ARBA00022448"/>
    </source>
</evidence>
<dbReference type="Pfam" id="PF19300">
    <property type="entry name" value="BPD_transp_1_N"/>
    <property type="match status" value="1"/>
</dbReference>
<name>A0A4R5DDR5_9ACTN</name>
<dbReference type="PANTHER" id="PTHR43163:SF6">
    <property type="entry name" value="DIPEPTIDE TRANSPORT SYSTEM PERMEASE PROTEIN DPPB-RELATED"/>
    <property type="match status" value="1"/>
</dbReference>
<evidence type="ECO:0000256" key="1">
    <source>
        <dbReference type="ARBA" id="ARBA00004651"/>
    </source>
</evidence>
<dbReference type="PROSITE" id="PS50928">
    <property type="entry name" value="ABC_TM1"/>
    <property type="match status" value="1"/>
</dbReference>
<dbReference type="EMBL" id="SMKZ01000011">
    <property type="protein sequence ID" value="TDE11207.1"/>
    <property type="molecule type" value="Genomic_DNA"/>
</dbReference>
<feature type="transmembrane region" description="Helical" evidence="7">
    <location>
        <begin position="12"/>
        <end position="30"/>
    </location>
</feature>
<reference evidence="9 10" key="1">
    <citation type="submission" date="2019-03" db="EMBL/GenBank/DDBJ databases">
        <title>Draft genome sequences of novel Actinobacteria.</title>
        <authorList>
            <person name="Sahin N."/>
            <person name="Ay H."/>
            <person name="Saygin H."/>
        </authorList>
    </citation>
    <scope>NUCLEOTIDE SEQUENCE [LARGE SCALE GENOMIC DNA]</scope>
    <source>
        <strain evidence="9 10">5K138</strain>
    </source>
</reference>
<dbReference type="InParanoid" id="A0A4R5DDR5"/>
<keyword evidence="5 7" id="KW-1133">Transmembrane helix</keyword>
<dbReference type="AlphaFoldDB" id="A0A4R5DDR5"/>
<evidence type="ECO:0000256" key="7">
    <source>
        <dbReference type="RuleBase" id="RU363032"/>
    </source>
</evidence>
<feature type="transmembrane region" description="Helical" evidence="7">
    <location>
        <begin position="99"/>
        <end position="122"/>
    </location>
</feature>
<dbReference type="GO" id="GO:0055085">
    <property type="term" value="P:transmembrane transport"/>
    <property type="evidence" value="ECO:0007669"/>
    <property type="project" value="InterPro"/>
</dbReference>
<evidence type="ECO:0000256" key="3">
    <source>
        <dbReference type="ARBA" id="ARBA00022475"/>
    </source>
</evidence>
<feature type="domain" description="ABC transmembrane type-1" evidence="8">
    <location>
        <begin position="95"/>
        <end position="304"/>
    </location>
</feature>
<feature type="transmembrane region" description="Helical" evidence="7">
    <location>
        <begin position="281"/>
        <end position="307"/>
    </location>
</feature>
<evidence type="ECO:0000313" key="9">
    <source>
        <dbReference type="EMBL" id="TDE11207.1"/>
    </source>
</evidence>
<dbReference type="CDD" id="cd06261">
    <property type="entry name" value="TM_PBP2"/>
    <property type="match status" value="1"/>
</dbReference>
<feature type="transmembrane region" description="Helical" evidence="7">
    <location>
        <begin position="235"/>
        <end position="261"/>
    </location>
</feature>
<keyword evidence="10" id="KW-1185">Reference proteome</keyword>
<sequence>MTRYVIGRLAQFVPVLLLSSFLIFMILHLAPGDPASLVAGEDASPEAIAQVRRELGLDRPVVVQFIDWLGGVLTGDLGTSYVNGQPAAELIMTRVGPTLQLALTSILIAVVIAIPLGCLAAMRPNGVVDRLVTTLTALPIAIPNFWLAIIGILVFALYLGILPAGGYASLTDNPGEAAKYLILPAFALASDQMAILIRYCRTAMIEALSEDYIRTAVAKGISRVRVVVRHGLRNALIPVVTMLGIMLGHMLSGAVIIEAIFAWPGLGRLLVQSILNRDYLVVQGILLLMVAWFALINLIVDLVYGGIDPRIRLGRREVAA</sequence>
<evidence type="ECO:0000256" key="5">
    <source>
        <dbReference type="ARBA" id="ARBA00022989"/>
    </source>
</evidence>
<keyword evidence="4 7" id="KW-0812">Transmembrane</keyword>
<accession>A0A4R5DDR5</accession>